<evidence type="ECO:0000256" key="6">
    <source>
        <dbReference type="ARBA" id="ARBA00037114"/>
    </source>
</evidence>
<dbReference type="Pfam" id="PF01327">
    <property type="entry name" value="Pep_deformylase"/>
    <property type="match status" value="1"/>
</dbReference>
<evidence type="ECO:0000256" key="4">
    <source>
        <dbReference type="ARBA" id="ARBA00022801"/>
    </source>
</evidence>
<reference evidence="8" key="1">
    <citation type="submission" date="2025-08" db="UniProtKB">
        <authorList>
            <consortium name="Ensembl"/>
        </authorList>
    </citation>
    <scope>IDENTIFICATION</scope>
</reference>
<keyword evidence="3 7" id="KW-0479">Metal-binding</keyword>
<dbReference type="Proteomes" id="UP000694427">
    <property type="component" value="Unplaced"/>
</dbReference>
<dbReference type="GO" id="GO:0006412">
    <property type="term" value="P:translation"/>
    <property type="evidence" value="ECO:0007669"/>
    <property type="project" value="UniProtKB-KW"/>
</dbReference>
<proteinExistence type="inferred from homology"/>
<keyword evidence="4 7" id="KW-0378">Hydrolase</keyword>
<dbReference type="Gene3D" id="3.90.45.10">
    <property type="entry name" value="Peptide deformylase"/>
    <property type="match status" value="1"/>
</dbReference>
<evidence type="ECO:0000256" key="1">
    <source>
        <dbReference type="ARBA" id="ARBA00010759"/>
    </source>
</evidence>
<evidence type="ECO:0000313" key="9">
    <source>
        <dbReference type="Proteomes" id="UP000694427"/>
    </source>
</evidence>
<protein>
    <recommendedName>
        <fullName evidence="2 7">Peptide deformylase</fullName>
        <ecNumber evidence="2 7">3.5.1.88</ecNumber>
    </recommendedName>
</protein>
<organism evidence="8 9">
    <name type="scientific">Cyprinus carpio</name>
    <name type="common">Common carp</name>
    <dbReference type="NCBI Taxonomy" id="7962"/>
    <lineage>
        <taxon>Eukaryota</taxon>
        <taxon>Metazoa</taxon>
        <taxon>Chordata</taxon>
        <taxon>Craniata</taxon>
        <taxon>Vertebrata</taxon>
        <taxon>Euteleostomi</taxon>
        <taxon>Actinopterygii</taxon>
        <taxon>Neopterygii</taxon>
        <taxon>Teleostei</taxon>
        <taxon>Ostariophysi</taxon>
        <taxon>Cypriniformes</taxon>
        <taxon>Cyprinidae</taxon>
        <taxon>Cyprininae</taxon>
        <taxon>Cyprinus</taxon>
    </lineage>
</organism>
<dbReference type="GO" id="GO:0042586">
    <property type="term" value="F:peptide deformylase activity"/>
    <property type="evidence" value="ECO:0007669"/>
    <property type="project" value="UniProtKB-EC"/>
</dbReference>
<comment type="similarity">
    <text evidence="1 7">Belongs to the polypeptide deformylase family.</text>
</comment>
<dbReference type="GO" id="GO:0046872">
    <property type="term" value="F:metal ion binding"/>
    <property type="evidence" value="ECO:0007669"/>
    <property type="project" value="UniProtKB-KW"/>
</dbReference>
<dbReference type="Ensembl" id="ENSCCRT00010062438.1">
    <property type="protein sequence ID" value="ENSCCRP00010056971.1"/>
    <property type="gene ID" value="ENSCCRG00010024144.1"/>
</dbReference>
<name>A0A8C1L704_CYPCA</name>
<sequence length="204" mass="22917">MFRNCRTFLHYVLKNQAKYALLKPVRIFLPWSPFTCTASPHTHSTNIKIDPVLQSRAVAVEPRAIQGPEVQKVIKTLVKVMRRLECVGLSASQIGVPPQILADNSVASIEALGLVAVPLMIFVNPQLHVLDGCTVIFQEACESICDNSASVPRYNCLFLFYEKAEPVSWQASGWPARILQHEIDHLNGTDIFPMFISFNFDDYN</sequence>
<dbReference type="PRINTS" id="PR01576">
    <property type="entry name" value="PDEFORMYLASE"/>
</dbReference>
<keyword evidence="9" id="KW-1185">Reference proteome</keyword>
<dbReference type="AlphaFoldDB" id="A0A8C1L704"/>
<reference evidence="8" key="2">
    <citation type="submission" date="2025-09" db="UniProtKB">
        <authorList>
            <consortium name="Ensembl"/>
        </authorList>
    </citation>
    <scope>IDENTIFICATION</scope>
</reference>
<evidence type="ECO:0000256" key="3">
    <source>
        <dbReference type="ARBA" id="ARBA00022723"/>
    </source>
</evidence>
<comment type="function">
    <text evidence="6 7">Removes the formyl group from the N-terminal Met of newly synthesized proteins.</text>
</comment>
<dbReference type="GO" id="GO:0005739">
    <property type="term" value="C:mitochondrion"/>
    <property type="evidence" value="ECO:0007669"/>
    <property type="project" value="TreeGrafter"/>
</dbReference>
<accession>A0A8C1L704</accession>
<comment type="catalytic activity">
    <reaction evidence="7">
        <text>N-terminal N-formyl-L-methionyl-[peptide] + H2O = N-terminal L-methionyl-[peptide] + formate</text>
        <dbReference type="Rhea" id="RHEA:24420"/>
        <dbReference type="Rhea" id="RHEA-COMP:10639"/>
        <dbReference type="Rhea" id="RHEA-COMP:10640"/>
        <dbReference type="ChEBI" id="CHEBI:15377"/>
        <dbReference type="ChEBI" id="CHEBI:15740"/>
        <dbReference type="ChEBI" id="CHEBI:49298"/>
        <dbReference type="ChEBI" id="CHEBI:64731"/>
        <dbReference type="EC" id="3.5.1.88"/>
    </reaction>
</comment>
<dbReference type="PANTHER" id="PTHR10458">
    <property type="entry name" value="PEPTIDE DEFORMYLASE"/>
    <property type="match status" value="1"/>
</dbReference>
<evidence type="ECO:0000256" key="5">
    <source>
        <dbReference type="ARBA" id="ARBA00022917"/>
    </source>
</evidence>
<dbReference type="InterPro" id="IPR023635">
    <property type="entry name" value="Peptide_deformylase"/>
</dbReference>
<dbReference type="PANTHER" id="PTHR10458:SF2">
    <property type="entry name" value="PEPTIDE DEFORMYLASE, MITOCHONDRIAL"/>
    <property type="match status" value="1"/>
</dbReference>
<evidence type="ECO:0000256" key="2">
    <source>
        <dbReference type="ARBA" id="ARBA00012175"/>
    </source>
</evidence>
<dbReference type="SUPFAM" id="SSF56420">
    <property type="entry name" value="Peptide deformylase"/>
    <property type="match status" value="1"/>
</dbReference>
<dbReference type="EC" id="3.5.1.88" evidence="2 7"/>
<evidence type="ECO:0000256" key="7">
    <source>
        <dbReference type="RuleBase" id="RU362111"/>
    </source>
</evidence>
<evidence type="ECO:0000313" key="8">
    <source>
        <dbReference type="Ensembl" id="ENSCCRP00010056971.1"/>
    </source>
</evidence>
<dbReference type="InterPro" id="IPR036821">
    <property type="entry name" value="Peptide_deformylase_sf"/>
</dbReference>
<keyword evidence="5 7" id="KW-0648">Protein biosynthesis</keyword>